<dbReference type="PANTHER" id="PTHR42673">
    <property type="entry name" value="MALEYLACETOACETATE ISOMERASE"/>
    <property type="match status" value="1"/>
</dbReference>
<dbReference type="InterPro" id="IPR036249">
    <property type="entry name" value="Thioredoxin-like_sf"/>
</dbReference>
<dbReference type="Proteomes" id="UP000001695">
    <property type="component" value="Chromosome"/>
</dbReference>
<dbReference type="STRING" id="395963.Bind_1672"/>
<name>B2IC48_BEII9</name>
<dbReference type="RefSeq" id="WP_012384660.1">
    <property type="nucleotide sequence ID" value="NC_010581.1"/>
</dbReference>
<dbReference type="Gene3D" id="1.20.1050.10">
    <property type="match status" value="1"/>
</dbReference>
<gene>
    <name evidence="2" type="ordered locus">Bind_1672</name>
</gene>
<dbReference type="EMBL" id="CP001016">
    <property type="protein sequence ID" value="ACB95303.1"/>
    <property type="molecule type" value="Genomic_DNA"/>
</dbReference>
<evidence type="ECO:0000313" key="2">
    <source>
        <dbReference type="EMBL" id="ACB95303.1"/>
    </source>
</evidence>
<feature type="domain" description="GST N-terminal" evidence="1">
    <location>
        <begin position="3"/>
        <end position="83"/>
    </location>
</feature>
<protein>
    <submittedName>
        <fullName evidence="2">Glutathione S-transferase domain</fullName>
    </submittedName>
</protein>
<dbReference type="CDD" id="cd03043">
    <property type="entry name" value="GST_N_1"/>
    <property type="match status" value="1"/>
</dbReference>
<dbReference type="InterPro" id="IPR004045">
    <property type="entry name" value="Glutathione_S-Trfase_N"/>
</dbReference>
<sequence>MSLTLVIANKAYSSWSFRPWIVMRHFEIAFKEITIPMAQETTRTDMLRYAPTGKCPSLHDGDITIWDSLAIIEYLAESFPEKAIWPRDKAARAQARSLSAEMHSGFVNLRSLLPMNMRRPPAKRALTPEAAADLERLESAFATAQQAFGQGGPFLMGAFSAVDAMFAPVVNRLHVYDVAVSAPTKAYMEAVMALPAWRDWETDARAESWIIDKYEGP</sequence>
<dbReference type="SUPFAM" id="SSF52833">
    <property type="entry name" value="Thioredoxin-like"/>
    <property type="match status" value="1"/>
</dbReference>
<dbReference type="GO" id="GO:0004364">
    <property type="term" value="F:glutathione transferase activity"/>
    <property type="evidence" value="ECO:0007669"/>
    <property type="project" value="TreeGrafter"/>
</dbReference>
<dbReference type="eggNOG" id="COG0625">
    <property type="taxonomic scope" value="Bacteria"/>
</dbReference>
<dbReference type="SFLD" id="SFLDS00019">
    <property type="entry name" value="Glutathione_Transferase_(cytos"/>
    <property type="match status" value="1"/>
</dbReference>
<dbReference type="PANTHER" id="PTHR42673:SF4">
    <property type="entry name" value="MALEYLACETOACETATE ISOMERASE"/>
    <property type="match status" value="1"/>
</dbReference>
<accession>B2IC48</accession>
<dbReference type="KEGG" id="bid:Bind_1672"/>
<dbReference type="GO" id="GO:0006749">
    <property type="term" value="P:glutathione metabolic process"/>
    <property type="evidence" value="ECO:0007669"/>
    <property type="project" value="TreeGrafter"/>
</dbReference>
<reference evidence="3" key="1">
    <citation type="submission" date="2008-03" db="EMBL/GenBank/DDBJ databases">
        <title>Complete sequence of chromosome of Beijerinckia indica subsp. indica ATCC 9039.</title>
        <authorList>
            <consortium name="US DOE Joint Genome Institute"/>
            <person name="Copeland A."/>
            <person name="Lucas S."/>
            <person name="Lapidus A."/>
            <person name="Glavina del Rio T."/>
            <person name="Dalin E."/>
            <person name="Tice H."/>
            <person name="Bruce D."/>
            <person name="Goodwin L."/>
            <person name="Pitluck S."/>
            <person name="LaButti K."/>
            <person name="Schmutz J."/>
            <person name="Larimer F."/>
            <person name="Land M."/>
            <person name="Hauser L."/>
            <person name="Kyrpides N."/>
            <person name="Mikhailova N."/>
            <person name="Dunfield P.F."/>
            <person name="Dedysh S.N."/>
            <person name="Liesack W."/>
            <person name="Saw J.H."/>
            <person name="Alam M."/>
            <person name="Chen Y."/>
            <person name="Murrell J.C."/>
            <person name="Richardson P."/>
        </authorList>
    </citation>
    <scope>NUCLEOTIDE SEQUENCE [LARGE SCALE GENOMIC DNA]</scope>
    <source>
        <strain evidence="3">ATCC 9039 / DSM 1715 / NCIMB 8712</strain>
    </source>
</reference>
<dbReference type="Gene3D" id="3.40.30.10">
    <property type="entry name" value="Glutaredoxin"/>
    <property type="match status" value="1"/>
</dbReference>
<dbReference type="Pfam" id="PF13409">
    <property type="entry name" value="GST_N_2"/>
    <property type="match status" value="1"/>
</dbReference>
<dbReference type="PROSITE" id="PS50404">
    <property type="entry name" value="GST_NTER"/>
    <property type="match status" value="1"/>
</dbReference>
<reference evidence="2 3" key="2">
    <citation type="journal article" date="2010" name="J. Bacteriol.">
        <title>Complete genome sequence of Beijerinckia indica subsp. indica.</title>
        <authorList>
            <person name="Tamas I."/>
            <person name="Dedysh S.N."/>
            <person name="Liesack W."/>
            <person name="Stott M.B."/>
            <person name="Alam M."/>
            <person name="Murrell J.C."/>
            <person name="Dunfield P.F."/>
        </authorList>
    </citation>
    <scope>NUCLEOTIDE SEQUENCE [LARGE SCALE GENOMIC DNA]</scope>
    <source>
        <strain evidence="3">ATCC 9039 / DSM 1715 / NCIMB 8712</strain>
    </source>
</reference>
<evidence type="ECO:0000259" key="1">
    <source>
        <dbReference type="PROSITE" id="PS50404"/>
    </source>
</evidence>
<dbReference type="GO" id="GO:0016034">
    <property type="term" value="F:maleylacetoacetate isomerase activity"/>
    <property type="evidence" value="ECO:0007669"/>
    <property type="project" value="TreeGrafter"/>
</dbReference>
<dbReference type="InterPro" id="IPR040079">
    <property type="entry name" value="Glutathione_S-Trfase"/>
</dbReference>
<organism evidence="2 3">
    <name type="scientific">Beijerinckia indica subsp. indica (strain ATCC 9039 / DSM 1715 / NCIMB 8712)</name>
    <dbReference type="NCBI Taxonomy" id="395963"/>
    <lineage>
        <taxon>Bacteria</taxon>
        <taxon>Pseudomonadati</taxon>
        <taxon>Pseudomonadota</taxon>
        <taxon>Alphaproteobacteria</taxon>
        <taxon>Hyphomicrobiales</taxon>
        <taxon>Beijerinckiaceae</taxon>
        <taxon>Beijerinckia</taxon>
    </lineage>
</organism>
<dbReference type="GO" id="GO:0006559">
    <property type="term" value="P:L-phenylalanine catabolic process"/>
    <property type="evidence" value="ECO:0007669"/>
    <property type="project" value="TreeGrafter"/>
</dbReference>
<dbReference type="SUPFAM" id="SSF47616">
    <property type="entry name" value="GST C-terminal domain-like"/>
    <property type="match status" value="1"/>
</dbReference>
<keyword evidence="2" id="KW-0808">Transferase</keyword>
<dbReference type="OrthoDB" id="9799538at2"/>
<dbReference type="InterPro" id="IPR036282">
    <property type="entry name" value="Glutathione-S-Trfase_C_sf"/>
</dbReference>
<evidence type="ECO:0000313" key="3">
    <source>
        <dbReference type="Proteomes" id="UP000001695"/>
    </source>
</evidence>
<dbReference type="CDD" id="cd03194">
    <property type="entry name" value="GST_C_3"/>
    <property type="match status" value="1"/>
</dbReference>
<dbReference type="AlphaFoldDB" id="B2IC48"/>
<dbReference type="Pfam" id="PF13410">
    <property type="entry name" value="GST_C_2"/>
    <property type="match status" value="1"/>
</dbReference>
<dbReference type="HOGENOM" id="CLU_070658_0_0_5"/>
<keyword evidence="3" id="KW-1185">Reference proteome</keyword>
<proteinExistence type="predicted"/>